<dbReference type="Proteomes" id="UP000231267">
    <property type="component" value="Unassembled WGS sequence"/>
</dbReference>
<accession>A0A2J0LJQ8</accession>
<dbReference type="EMBL" id="PFGP01000145">
    <property type="protein sequence ID" value="PIW65823.1"/>
    <property type="molecule type" value="Genomic_DNA"/>
</dbReference>
<proteinExistence type="predicted"/>
<sequence>MIFSDMKKLFIIIIFLGMAGFVYANPGDSNNFYGNADGTYIVTISKIEISQDNSTWITLGEGAQQFNIASLTAGTDFSNYVSNTSITAGAYKYVRVTVSRAIQIKGSGTNSGHVYYTTAATVSVDGGSLGVASAADDNTNYAIATIVIPSSASSPDPNEALEVSGDNLIVTRTLDELFTVTSGGGSLQITFTTQTSIEFDPDDSPGNVIFWPIPPSMSFDFV</sequence>
<evidence type="ECO:0000313" key="2">
    <source>
        <dbReference type="EMBL" id="PIW65823.1"/>
    </source>
</evidence>
<comment type="caution">
    <text evidence="2">The sequence shown here is derived from an EMBL/GenBank/DDBJ whole genome shotgun (WGS) entry which is preliminary data.</text>
</comment>
<feature type="domain" description="DUF4382" evidence="1">
    <location>
        <begin position="41"/>
        <end position="115"/>
    </location>
</feature>
<dbReference type="Pfam" id="PF14321">
    <property type="entry name" value="DUF4382"/>
    <property type="match status" value="1"/>
</dbReference>
<protein>
    <recommendedName>
        <fullName evidence="1">DUF4382 domain-containing protein</fullName>
    </recommendedName>
</protein>
<dbReference type="AlphaFoldDB" id="A0A2J0LJQ8"/>
<evidence type="ECO:0000313" key="3">
    <source>
        <dbReference type="Proteomes" id="UP000231267"/>
    </source>
</evidence>
<dbReference type="InterPro" id="IPR025491">
    <property type="entry name" value="DUF4382"/>
</dbReference>
<gene>
    <name evidence="2" type="ORF">COW11_06535</name>
</gene>
<organism evidence="2 3">
    <name type="scientific">Candidatus Taenaricola geysiri</name>
    <dbReference type="NCBI Taxonomy" id="1974752"/>
    <lineage>
        <taxon>Bacteria</taxon>
        <taxon>Pseudomonadati</taxon>
        <taxon>Candidatus Omnitrophota</taxon>
        <taxon>Candidatus Taenaricola</taxon>
    </lineage>
</organism>
<reference evidence="2 3" key="1">
    <citation type="submission" date="2017-09" db="EMBL/GenBank/DDBJ databases">
        <title>Depth-based differentiation of microbial function through sediment-hosted aquifers and enrichment of novel symbionts in the deep terrestrial subsurface.</title>
        <authorList>
            <person name="Probst A.J."/>
            <person name="Ladd B."/>
            <person name="Jarett J.K."/>
            <person name="Geller-Mcgrath D.E."/>
            <person name="Sieber C.M."/>
            <person name="Emerson J.B."/>
            <person name="Anantharaman K."/>
            <person name="Thomas B.C."/>
            <person name="Malmstrom R."/>
            <person name="Stieglmeier M."/>
            <person name="Klingl A."/>
            <person name="Woyke T."/>
            <person name="Ryan C.M."/>
            <person name="Banfield J.F."/>
        </authorList>
    </citation>
    <scope>NUCLEOTIDE SEQUENCE [LARGE SCALE GENOMIC DNA]</scope>
    <source>
        <strain evidence="2">CG12_big_fil_rev_8_21_14_0_65_43_15</strain>
    </source>
</reference>
<evidence type="ECO:0000259" key="1">
    <source>
        <dbReference type="Pfam" id="PF14321"/>
    </source>
</evidence>
<name>A0A2J0LJQ8_9BACT</name>